<organism evidence="1 2">
    <name type="scientific">Allorhodopirellula heiligendammensis</name>
    <dbReference type="NCBI Taxonomy" id="2714739"/>
    <lineage>
        <taxon>Bacteria</taxon>
        <taxon>Pseudomonadati</taxon>
        <taxon>Planctomycetota</taxon>
        <taxon>Planctomycetia</taxon>
        <taxon>Pirellulales</taxon>
        <taxon>Pirellulaceae</taxon>
        <taxon>Allorhodopirellula</taxon>
    </lineage>
</organism>
<evidence type="ECO:0000313" key="2">
    <source>
        <dbReference type="Proteomes" id="UP000319908"/>
    </source>
</evidence>
<name>A0A5C6C1E2_9BACT</name>
<protein>
    <submittedName>
        <fullName evidence="1">Uncharacterized protein</fullName>
    </submittedName>
</protein>
<keyword evidence="2" id="KW-1185">Reference proteome</keyword>
<evidence type="ECO:0000313" key="1">
    <source>
        <dbReference type="EMBL" id="TWU17988.1"/>
    </source>
</evidence>
<gene>
    <name evidence="1" type="ORF">Poly21_01410</name>
</gene>
<dbReference type="AlphaFoldDB" id="A0A5C6C1E2"/>
<comment type="caution">
    <text evidence="1">The sequence shown here is derived from an EMBL/GenBank/DDBJ whole genome shotgun (WGS) entry which is preliminary data.</text>
</comment>
<dbReference type="RefSeq" id="WP_146404982.1">
    <property type="nucleotide sequence ID" value="NZ_SJPU01000001.1"/>
</dbReference>
<dbReference type="Proteomes" id="UP000319908">
    <property type="component" value="Unassembled WGS sequence"/>
</dbReference>
<reference evidence="1 2" key="1">
    <citation type="journal article" date="2020" name="Antonie Van Leeuwenhoek">
        <title>Rhodopirellula heiligendammensis sp. nov., Rhodopirellula pilleata sp. nov., and Rhodopirellula solitaria sp. nov. isolated from natural or artificial marine surfaces in Northern Germany and California, USA, and emended description of the genus Rhodopirellula.</title>
        <authorList>
            <person name="Kallscheuer N."/>
            <person name="Wiegand S."/>
            <person name="Jogler M."/>
            <person name="Boedeker C."/>
            <person name="Peeters S.H."/>
            <person name="Rast P."/>
            <person name="Heuer A."/>
            <person name="Jetten M.S.M."/>
            <person name="Rohde M."/>
            <person name="Jogler C."/>
        </authorList>
    </citation>
    <scope>NUCLEOTIDE SEQUENCE [LARGE SCALE GENOMIC DNA]</scope>
    <source>
        <strain evidence="1 2">Poly21</strain>
    </source>
</reference>
<dbReference type="OrthoDB" id="284616at2"/>
<accession>A0A5C6C1E2</accession>
<dbReference type="EMBL" id="SJPU01000001">
    <property type="protein sequence ID" value="TWU17988.1"/>
    <property type="molecule type" value="Genomic_DNA"/>
</dbReference>
<sequence>MPHFTDTKNRRWDLTLNVNAVKRVRDLAGVNLMRVLDEPQLLAELSADPILFVDGIFAVVMPQAKDLGVTDEQFGESFDGSTIEDATSAFLEAIVDFFPGARRKTLEKVLGRAATMVASQEAKLATALSDGTIDRAIDEAMAAIASSGPLPEKPASIPAS</sequence>
<proteinExistence type="predicted"/>